<dbReference type="InterPro" id="IPR036388">
    <property type="entry name" value="WH-like_DNA-bd_sf"/>
</dbReference>
<dbReference type="InterPro" id="IPR041664">
    <property type="entry name" value="AAA_16"/>
</dbReference>
<name>A0A931C3T2_9ACTN</name>
<dbReference type="PANTHER" id="PTHR44688:SF16">
    <property type="entry name" value="DNA-BINDING TRANSCRIPTIONAL ACTIVATOR DEVR_DOSR"/>
    <property type="match status" value="1"/>
</dbReference>
<keyword evidence="1" id="KW-0805">Transcription regulation</keyword>
<dbReference type="GO" id="GO:0003677">
    <property type="term" value="F:DNA binding"/>
    <property type="evidence" value="ECO:0007669"/>
    <property type="project" value="UniProtKB-KW"/>
</dbReference>
<dbReference type="PRINTS" id="PR00038">
    <property type="entry name" value="HTHLUXR"/>
</dbReference>
<dbReference type="PROSITE" id="PS50043">
    <property type="entry name" value="HTH_LUXR_2"/>
    <property type="match status" value="1"/>
</dbReference>
<dbReference type="GO" id="GO:0006355">
    <property type="term" value="P:regulation of DNA-templated transcription"/>
    <property type="evidence" value="ECO:0007669"/>
    <property type="project" value="InterPro"/>
</dbReference>
<dbReference type="Pfam" id="PF00196">
    <property type="entry name" value="GerE"/>
    <property type="match status" value="1"/>
</dbReference>
<keyword evidence="6" id="KW-1185">Reference proteome</keyword>
<dbReference type="InterPro" id="IPR027417">
    <property type="entry name" value="P-loop_NTPase"/>
</dbReference>
<evidence type="ECO:0000256" key="2">
    <source>
        <dbReference type="ARBA" id="ARBA00023125"/>
    </source>
</evidence>
<dbReference type="EMBL" id="JADQTO010000004">
    <property type="protein sequence ID" value="MBG0561694.1"/>
    <property type="molecule type" value="Genomic_DNA"/>
</dbReference>
<dbReference type="Gene3D" id="1.25.40.10">
    <property type="entry name" value="Tetratricopeptide repeat domain"/>
    <property type="match status" value="1"/>
</dbReference>
<dbReference type="PROSITE" id="PS00622">
    <property type="entry name" value="HTH_LUXR_1"/>
    <property type="match status" value="1"/>
</dbReference>
<keyword evidence="3" id="KW-0804">Transcription</keyword>
<reference evidence="5" key="1">
    <citation type="submission" date="2020-11" db="EMBL/GenBank/DDBJ databases">
        <title>Isolation and identification of active actinomycetes.</title>
        <authorList>
            <person name="Sun X."/>
        </authorList>
    </citation>
    <scope>NUCLEOTIDE SEQUENCE</scope>
    <source>
        <strain evidence="5">NEAU-A11</strain>
    </source>
</reference>
<dbReference type="Pfam" id="PF13191">
    <property type="entry name" value="AAA_16"/>
    <property type="match status" value="1"/>
</dbReference>
<dbReference type="Proteomes" id="UP000598146">
    <property type="component" value="Unassembled WGS sequence"/>
</dbReference>
<evidence type="ECO:0000313" key="5">
    <source>
        <dbReference type="EMBL" id="MBG0561694.1"/>
    </source>
</evidence>
<dbReference type="CDD" id="cd06170">
    <property type="entry name" value="LuxR_C_like"/>
    <property type="match status" value="1"/>
</dbReference>
<dbReference type="SUPFAM" id="SSF48452">
    <property type="entry name" value="TPR-like"/>
    <property type="match status" value="1"/>
</dbReference>
<comment type="caution">
    <text evidence="5">The sequence shown here is derived from an EMBL/GenBank/DDBJ whole genome shotgun (WGS) entry which is preliminary data.</text>
</comment>
<sequence length="836" mass="90303">MAVLLERSEHLRVLHAAADSVRTGPGGALVLLGGEAGGGKTALLRRFRAECDSRLLWGACDPLFTPRPLGPFQEIVTESRPHEVAAALTADARARPGLILVLEDLHWADEATLDVLSLLGRRIEGIPALVVATYRSDELERGHPLRRILGELHSGSVRRLTVEPLSRDAVCVLAEPHGRDGAELHRVTRGNPFFVTEVLAGAGDEVPLTVRDAVLSRIARLGPEAMAVLEAVSVAPPYAVPPSAGGLDEALHAGMLESVPGGVAFRHELARITVEESLTPHRRLHLHRWVLRTLLEQPGDADPSRVAHHADAAGAAATVRIWAPIAAEQAAARGAHREAAAQYARALRNAGPLPAAERATLLERRSYECYLTEQTTESVAALREAIRLRREIGDRPGEGAALTALARRLWCGGLSDEATRAGRAGLRLLEGLPPGPELAEAYSSESSTWLNLESYPGTMEYGERALRLAEEHGVPDVVVHSLNNIGTMQLLAGEPEGIGKLERSLALADRAGLEEHIGRAYIHVGWAMTRTRAYHLLSWLERGMDACEDLGLEAWSSYLVAYRARHRLDTGRWDDAARDARSLLRSTGPAPLLRILALTVAGLVAARRGAEDPWPDLDEARELAKGQSELQYCAPVAAARAEAAWLAGRPVEEELGETFELAVHWQAAGVTGELAWLRVLTGTETAVPALEPYRTQLGGDVEAAAQQWRARGCPYDAALALAGAPHEAGLRAALAEFQRLGAGPAAAIVTRRLRSLGLRDIPRGPQRRTRNNPAELTRREIEVLALIRQGMSNVEIAERLFLSTKTVHHHVSAILRKLGVARRGQAAAEAVRLGVL</sequence>
<protein>
    <submittedName>
        <fullName evidence="5">AAA family ATPase</fullName>
    </submittedName>
</protein>
<dbReference type="InterPro" id="IPR011990">
    <property type="entry name" value="TPR-like_helical_dom_sf"/>
</dbReference>
<keyword evidence="2" id="KW-0238">DNA-binding</keyword>
<evidence type="ECO:0000313" key="6">
    <source>
        <dbReference type="Proteomes" id="UP000598146"/>
    </source>
</evidence>
<dbReference type="PANTHER" id="PTHR44688">
    <property type="entry name" value="DNA-BINDING TRANSCRIPTIONAL ACTIVATOR DEVR_DOSR"/>
    <property type="match status" value="1"/>
</dbReference>
<organism evidence="5 6">
    <name type="scientific">Actinoplanes aureus</name>
    <dbReference type="NCBI Taxonomy" id="2792083"/>
    <lineage>
        <taxon>Bacteria</taxon>
        <taxon>Bacillati</taxon>
        <taxon>Actinomycetota</taxon>
        <taxon>Actinomycetes</taxon>
        <taxon>Micromonosporales</taxon>
        <taxon>Micromonosporaceae</taxon>
        <taxon>Actinoplanes</taxon>
    </lineage>
</organism>
<gene>
    <name evidence="5" type="ORF">I4J89_09490</name>
</gene>
<dbReference type="InterPro" id="IPR000792">
    <property type="entry name" value="Tscrpt_reg_LuxR_C"/>
</dbReference>
<proteinExistence type="predicted"/>
<feature type="domain" description="HTH luxR-type" evidence="4">
    <location>
        <begin position="769"/>
        <end position="834"/>
    </location>
</feature>
<dbReference type="SUPFAM" id="SSF52540">
    <property type="entry name" value="P-loop containing nucleoside triphosphate hydrolases"/>
    <property type="match status" value="1"/>
</dbReference>
<accession>A0A931C3T2</accession>
<dbReference type="SUPFAM" id="SSF46894">
    <property type="entry name" value="C-terminal effector domain of the bipartite response regulators"/>
    <property type="match status" value="1"/>
</dbReference>
<evidence type="ECO:0000259" key="4">
    <source>
        <dbReference type="PROSITE" id="PS50043"/>
    </source>
</evidence>
<dbReference type="AlphaFoldDB" id="A0A931C3T2"/>
<evidence type="ECO:0000256" key="3">
    <source>
        <dbReference type="ARBA" id="ARBA00023163"/>
    </source>
</evidence>
<dbReference type="InterPro" id="IPR016032">
    <property type="entry name" value="Sig_transdc_resp-reg_C-effctor"/>
</dbReference>
<dbReference type="SMART" id="SM00421">
    <property type="entry name" value="HTH_LUXR"/>
    <property type="match status" value="1"/>
</dbReference>
<dbReference type="Gene3D" id="1.10.10.10">
    <property type="entry name" value="Winged helix-like DNA-binding domain superfamily/Winged helix DNA-binding domain"/>
    <property type="match status" value="1"/>
</dbReference>
<evidence type="ECO:0000256" key="1">
    <source>
        <dbReference type="ARBA" id="ARBA00023015"/>
    </source>
</evidence>